<sequence>MHSEEAMIMGEVTPAANATSIDGSVNDTGADSYMLVHPGVNGPPLEYAMPLYGYAMPPLMILTIVANTFVAVVLSQRHMVTPTNIVLLAMAVCDMLALTFPAPWFFYLYTMGNHHLALGPSSLCIAYQTMCEVLPNAFRTTSIWLTVLLAVQRYIYICHPTTARTLCTVPNVFKTIAMIAAFAFGHMIPKFFDEIFFDVVLPMDGKATTVCARKMARWLISFTPDVFYNVYYLFKMLFVNLVPCIVLVVLNILLFRALRRAKENKKKLQEKNKQASKRSRDSQSTTLMLIVVVTVFLATEIPLTTVLCVHALHNNAVISVDYGVLNAVLTFVNFSLMMSYPLNFAIYCGMSKQFRNTFRELFITGWLRGPGEPSKAQLINTLETTI</sequence>
<dbReference type="PANTHER" id="PTHR47023">
    <property type="entry name" value="SEX PEPTIDE RECEPTOR"/>
    <property type="match status" value="1"/>
</dbReference>
<organism evidence="9 10">
    <name type="scientific">Tropilaelaps mercedesae</name>
    <dbReference type="NCBI Taxonomy" id="418985"/>
    <lineage>
        <taxon>Eukaryota</taxon>
        <taxon>Metazoa</taxon>
        <taxon>Ecdysozoa</taxon>
        <taxon>Arthropoda</taxon>
        <taxon>Chelicerata</taxon>
        <taxon>Arachnida</taxon>
        <taxon>Acari</taxon>
        <taxon>Parasitiformes</taxon>
        <taxon>Mesostigmata</taxon>
        <taxon>Gamasina</taxon>
        <taxon>Dermanyssoidea</taxon>
        <taxon>Laelapidae</taxon>
        <taxon>Tropilaelaps</taxon>
    </lineage>
</organism>
<feature type="transmembrane region" description="Helical" evidence="7">
    <location>
        <begin position="137"/>
        <end position="156"/>
    </location>
</feature>
<feature type="domain" description="G-protein coupled receptors family 1 profile" evidence="8">
    <location>
        <begin position="66"/>
        <end position="347"/>
    </location>
</feature>
<dbReference type="GO" id="GO:0008528">
    <property type="term" value="F:G protein-coupled peptide receptor activity"/>
    <property type="evidence" value="ECO:0007669"/>
    <property type="project" value="InterPro"/>
</dbReference>
<feature type="transmembrane region" description="Helical" evidence="7">
    <location>
        <begin position="168"/>
        <end position="188"/>
    </location>
</feature>
<evidence type="ECO:0000256" key="7">
    <source>
        <dbReference type="SAM" id="Phobius"/>
    </source>
</evidence>
<protein>
    <submittedName>
        <fullName evidence="9">Thyrotropin-releasing hormone receptor-like</fullName>
    </submittedName>
</protein>
<dbReference type="OrthoDB" id="5962323at2759"/>
<dbReference type="GO" id="GO:0016020">
    <property type="term" value="C:membrane"/>
    <property type="evidence" value="ECO:0007669"/>
    <property type="project" value="UniProtKB-SubCell"/>
</dbReference>
<keyword evidence="4 7" id="KW-1133">Transmembrane helix</keyword>
<comment type="subcellular location">
    <subcellularLocation>
        <location evidence="1">Membrane</location>
    </subcellularLocation>
</comment>
<reference evidence="9 10" key="1">
    <citation type="journal article" date="2017" name="Gigascience">
        <title>Draft genome of the honey bee ectoparasitic mite, Tropilaelaps mercedesae, is shaped by the parasitic life history.</title>
        <authorList>
            <person name="Dong X."/>
            <person name="Armstrong S.D."/>
            <person name="Xia D."/>
            <person name="Makepeace B.L."/>
            <person name="Darby A.C."/>
            <person name="Kadowaki T."/>
        </authorList>
    </citation>
    <scope>NUCLEOTIDE SEQUENCE [LARGE SCALE GENOMIC DNA]</scope>
    <source>
        <strain evidence="9">Wuxi-XJTLU</strain>
    </source>
</reference>
<evidence type="ECO:0000256" key="6">
    <source>
        <dbReference type="SAM" id="Coils"/>
    </source>
</evidence>
<keyword evidence="10" id="KW-1185">Reference proteome</keyword>
<evidence type="ECO:0000313" key="9">
    <source>
        <dbReference type="EMBL" id="OQR80198.1"/>
    </source>
</evidence>
<dbReference type="AlphaFoldDB" id="A0A1V9Y3P6"/>
<dbReference type="EMBL" id="MNPL01000241">
    <property type="protein sequence ID" value="OQR80198.1"/>
    <property type="molecule type" value="Genomic_DNA"/>
</dbReference>
<dbReference type="CDD" id="cd14978">
    <property type="entry name" value="7tmA_FMRFamide_R-like"/>
    <property type="match status" value="1"/>
</dbReference>
<feature type="transmembrane region" description="Helical" evidence="7">
    <location>
        <begin position="287"/>
        <end position="312"/>
    </location>
</feature>
<dbReference type="InParanoid" id="A0A1V9Y3P6"/>
<keyword evidence="5 7" id="KW-0472">Membrane</keyword>
<dbReference type="InterPro" id="IPR053071">
    <property type="entry name" value="GPCR1-related_rcpt"/>
</dbReference>
<accession>A0A1V9Y3P6</accession>
<dbReference type="Pfam" id="PF10324">
    <property type="entry name" value="7TM_GPCR_Srw"/>
    <property type="match status" value="1"/>
</dbReference>
<dbReference type="FunCoup" id="A0A1V9Y3P6">
    <property type="interactions" value="21"/>
</dbReference>
<evidence type="ECO:0000256" key="5">
    <source>
        <dbReference type="ARBA" id="ARBA00023136"/>
    </source>
</evidence>
<evidence type="ECO:0000256" key="1">
    <source>
        <dbReference type="ARBA" id="ARBA00004370"/>
    </source>
</evidence>
<dbReference type="Proteomes" id="UP000192247">
    <property type="component" value="Unassembled WGS sequence"/>
</dbReference>
<feature type="transmembrane region" description="Helical" evidence="7">
    <location>
        <begin position="324"/>
        <end position="349"/>
    </location>
</feature>
<evidence type="ECO:0000256" key="2">
    <source>
        <dbReference type="ARBA" id="ARBA00010663"/>
    </source>
</evidence>
<dbReference type="PROSITE" id="PS50262">
    <property type="entry name" value="G_PROTEIN_RECEP_F1_2"/>
    <property type="match status" value="1"/>
</dbReference>
<feature type="transmembrane region" description="Helical" evidence="7">
    <location>
        <begin position="51"/>
        <end position="74"/>
    </location>
</feature>
<dbReference type="PANTHER" id="PTHR47023:SF1">
    <property type="entry name" value="SEX PEPTIDE RECEPTOR"/>
    <property type="match status" value="1"/>
</dbReference>
<dbReference type="InterPro" id="IPR019427">
    <property type="entry name" value="7TM_GPCR_serpentine_rcpt_Srw"/>
</dbReference>
<feature type="transmembrane region" description="Helical" evidence="7">
    <location>
        <begin position="237"/>
        <end position="258"/>
    </location>
</feature>
<dbReference type="PRINTS" id="PR00237">
    <property type="entry name" value="GPCRRHODOPSN"/>
</dbReference>
<proteinExistence type="inferred from homology"/>
<feature type="transmembrane region" description="Helical" evidence="7">
    <location>
        <begin position="86"/>
        <end position="109"/>
    </location>
</feature>
<dbReference type="STRING" id="418985.A0A1V9Y3P6"/>
<dbReference type="InterPro" id="IPR017452">
    <property type="entry name" value="GPCR_Rhodpsn_7TM"/>
</dbReference>
<name>A0A1V9Y3P6_9ACAR</name>
<evidence type="ECO:0000256" key="4">
    <source>
        <dbReference type="ARBA" id="ARBA00022989"/>
    </source>
</evidence>
<dbReference type="InterPro" id="IPR000276">
    <property type="entry name" value="GPCR_Rhodpsn"/>
</dbReference>
<evidence type="ECO:0000313" key="10">
    <source>
        <dbReference type="Proteomes" id="UP000192247"/>
    </source>
</evidence>
<dbReference type="SUPFAM" id="SSF81321">
    <property type="entry name" value="Family A G protein-coupled receptor-like"/>
    <property type="match status" value="1"/>
</dbReference>
<feature type="coiled-coil region" evidence="6">
    <location>
        <begin position="251"/>
        <end position="285"/>
    </location>
</feature>
<comment type="caution">
    <text evidence="9">The sequence shown here is derived from an EMBL/GenBank/DDBJ whole genome shotgun (WGS) entry which is preliminary data.</text>
</comment>
<keyword evidence="3 7" id="KW-0812">Transmembrane</keyword>
<keyword evidence="9" id="KW-0675">Receptor</keyword>
<comment type="similarity">
    <text evidence="2">Belongs to the G-protein coupled receptor 1 family.</text>
</comment>
<evidence type="ECO:0000259" key="8">
    <source>
        <dbReference type="PROSITE" id="PS50262"/>
    </source>
</evidence>
<gene>
    <name evidence="9" type="ORF">BIW11_05219</name>
</gene>
<dbReference type="Gene3D" id="1.20.1070.10">
    <property type="entry name" value="Rhodopsin 7-helix transmembrane proteins"/>
    <property type="match status" value="1"/>
</dbReference>
<evidence type="ECO:0000256" key="3">
    <source>
        <dbReference type="ARBA" id="ARBA00022692"/>
    </source>
</evidence>
<keyword evidence="6" id="KW-0175">Coiled coil</keyword>